<dbReference type="Gene3D" id="3.30.1540.10">
    <property type="entry name" value="formyl-coa transferase, domain 3"/>
    <property type="match status" value="1"/>
</dbReference>
<dbReference type="AlphaFoldDB" id="A0A1W6ZNB5"/>
<dbReference type="OrthoDB" id="9806585at2"/>
<name>A0A1W6ZNB5_9HYPH</name>
<dbReference type="Pfam" id="PF02515">
    <property type="entry name" value="CoA_transf_3"/>
    <property type="match status" value="1"/>
</dbReference>
<keyword evidence="1 2" id="KW-0808">Transferase</keyword>
<dbReference type="RefSeq" id="WP_086087288.1">
    <property type="nucleotide sequence ID" value="NZ_CP021112.1"/>
</dbReference>
<dbReference type="SUPFAM" id="SSF89796">
    <property type="entry name" value="CoA-transferase family III (CaiB/BaiF)"/>
    <property type="match status" value="1"/>
</dbReference>
<dbReference type="Gene3D" id="3.40.50.10540">
    <property type="entry name" value="Crotonobetainyl-coa:carnitine coa-transferase, domain 1"/>
    <property type="match status" value="1"/>
</dbReference>
<keyword evidence="3" id="KW-1185">Reference proteome</keyword>
<dbReference type="EMBL" id="CP021112">
    <property type="protein sequence ID" value="ARP98876.1"/>
    <property type="molecule type" value="Genomic_DNA"/>
</dbReference>
<sequence length="381" mass="42190">MTKILQGIRVIELGTMITAPLAGMMLADLGADVVKVERPDGGDPFRSFRGGLYSPHFVAFNRNKRSITLDLRTDDGKATLRRLLSGADVLLENFRQGVMDRLGFDAAEMRRSFPRLVWCSITGFGADGPYADRPAYDAVAGALSGLASIMVDPGAPQASGPTISDNVTGMYAAYGILGALYERERTGKGRRVEVNMLEAAISFIPDTFSNFTRLGIESGPLTRVASSQSYAFRCKDGALLAIHLSSPDKFWKKLTEVIERPELAEDERFSKRDARVRNYLDLQHELAAAFVRKDRVCWEERLQRADVPFAPVQTISEVMQDSQVKHLQTFYELSHPVEGAVNGINSPLYFDGSRCVDMRPPPTLGEHNEDPDFTAFEAMRA</sequence>
<dbReference type="GO" id="GO:0008410">
    <property type="term" value="F:CoA-transferase activity"/>
    <property type="evidence" value="ECO:0007669"/>
    <property type="project" value="TreeGrafter"/>
</dbReference>
<dbReference type="Proteomes" id="UP000194137">
    <property type="component" value="Chromosome"/>
</dbReference>
<reference evidence="2 3" key="1">
    <citation type="submission" date="2017-05" db="EMBL/GenBank/DDBJ databases">
        <title>Full genome sequence of Pseudorhodoplanes sinuspersici.</title>
        <authorList>
            <person name="Dastgheib S.M.M."/>
            <person name="Shavandi M."/>
            <person name="Tirandaz H."/>
        </authorList>
    </citation>
    <scope>NUCLEOTIDE SEQUENCE [LARGE SCALE GENOMIC DNA]</scope>
    <source>
        <strain evidence="2 3">RIPI110</strain>
    </source>
</reference>
<dbReference type="STRING" id="1235591.CAK95_07135"/>
<dbReference type="InterPro" id="IPR044855">
    <property type="entry name" value="CoA-Trfase_III_dom3_sf"/>
</dbReference>
<gene>
    <name evidence="2" type="ORF">CAK95_07135</name>
</gene>
<protein>
    <submittedName>
        <fullName evidence="2">CoA transferase</fullName>
    </submittedName>
</protein>
<dbReference type="KEGG" id="psin:CAK95_07135"/>
<evidence type="ECO:0000313" key="3">
    <source>
        <dbReference type="Proteomes" id="UP000194137"/>
    </source>
</evidence>
<dbReference type="PANTHER" id="PTHR48207">
    <property type="entry name" value="SUCCINATE--HYDROXYMETHYLGLUTARATE COA-TRANSFERASE"/>
    <property type="match status" value="1"/>
</dbReference>
<organism evidence="2 3">
    <name type="scientific">Pseudorhodoplanes sinuspersici</name>
    <dbReference type="NCBI Taxonomy" id="1235591"/>
    <lineage>
        <taxon>Bacteria</taxon>
        <taxon>Pseudomonadati</taxon>
        <taxon>Pseudomonadota</taxon>
        <taxon>Alphaproteobacteria</taxon>
        <taxon>Hyphomicrobiales</taxon>
        <taxon>Pseudorhodoplanes</taxon>
    </lineage>
</organism>
<evidence type="ECO:0000313" key="2">
    <source>
        <dbReference type="EMBL" id="ARP98876.1"/>
    </source>
</evidence>
<evidence type="ECO:0000256" key="1">
    <source>
        <dbReference type="ARBA" id="ARBA00022679"/>
    </source>
</evidence>
<dbReference type="InterPro" id="IPR003673">
    <property type="entry name" value="CoA-Trfase_fam_III"/>
</dbReference>
<dbReference type="InterPro" id="IPR050483">
    <property type="entry name" value="CoA-transferase_III_domain"/>
</dbReference>
<dbReference type="InterPro" id="IPR023606">
    <property type="entry name" value="CoA-Trfase_III_dom_1_sf"/>
</dbReference>
<proteinExistence type="predicted"/>
<accession>A0A1W6ZNB5</accession>
<dbReference type="PANTHER" id="PTHR48207:SF3">
    <property type="entry name" value="SUCCINATE--HYDROXYMETHYLGLUTARATE COA-TRANSFERASE"/>
    <property type="match status" value="1"/>
</dbReference>